<evidence type="ECO:0000256" key="3">
    <source>
        <dbReference type="ARBA" id="ARBA00023012"/>
    </source>
</evidence>
<gene>
    <name evidence="5" type="ORF">HEB94_009997</name>
</gene>
<dbReference type="InterPro" id="IPR011712">
    <property type="entry name" value="Sig_transdc_His_kin_sub3_dim/P"/>
</dbReference>
<dbReference type="Pfam" id="PF13185">
    <property type="entry name" value="GAF_2"/>
    <property type="match status" value="1"/>
</dbReference>
<dbReference type="Gene3D" id="1.20.5.1930">
    <property type="match status" value="1"/>
</dbReference>
<evidence type="ECO:0000313" key="6">
    <source>
        <dbReference type="Proteomes" id="UP000638648"/>
    </source>
</evidence>
<accession>A0A927N6U7</accession>
<dbReference type="SUPFAM" id="SSF55874">
    <property type="entry name" value="ATPase domain of HSP90 chaperone/DNA topoisomerase II/histidine kinase"/>
    <property type="match status" value="1"/>
</dbReference>
<dbReference type="GO" id="GO:0000155">
    <property type="term" value="F:phosphorelay sensor kinase activity"/>
    <property type="evidence" value="ECO:0007669"/>
    <property type="project" value="InterPro"/>
</dbReference>
<organism evidence="5 6">
    <name type="scientific">Actinopolymorpha pittospori</name>
    <dbReference type="NCBI Taxonomy" id="648752"/>
    <lineage>
        <taxon>Bacteria</taxon>
        <taxon>Bacillati</taxon>
        <taxon>Actinomycetota</taxon>
        <taxon>Actinomycetes</taxon>
        <taxon>Propionibacteriales</taxon>
        <taxon>Actinopolymorphaceae</taxon>
        <taxon>Actinopolymorpha</taxon>
    </lineage>
</organism>
<proteinExistence type="predicted"/>
<dbReference type="Proteomes" id="UP000638648">
    <property type="component" value="Unassembled WGS sequence"/>
</dbReference>
<keyword evidence="2 5" id="KW-0418">Kinase</keyword>
<dbReference type="SMART" id="SM00065">
    <property type="entry name" value="GAF"/>
    <property type="match status" value="1"/>
</dbReference>
<keyword evidence="6" id="KW-1185">Reference proteome</keyword>
<keyword evidence="3" id="KW-0902">Two-component regulatory system</keyword>
<reference evidence="5" key="1">
    <citation type="submission" date="2020-10" db="EMBL/GenBank/DDBJ databases">
        <title>Sequencing the genomes of 1000 actinobacteria strains.</title>
        <authorList>
            <person name="Klenk H.-P."/>
        </authorList>
    </citation>
    <scope>NUCLEOTIDE SEQUENCE</scope>
    <source>
        <strain evidence="5">DSM 45354</strain>
    </source>
</reference>
<feature type="domain" description="GAF" evidence="4">
    <location>
        <begin position="46"/>
        <end position="199"/>
    </location>
</feature>
<evidence type="ECO:0000256" key="2">
    <source>
        <dbReference type="ARBA" id="ARBA00022777"/>
    </source>
</evidence>
<dbReference type="PANTHER" id="PTHR24421:SF56">
    <property type="entry name" value="OXYGEN SENSOR HISTIDINE KINASE RESPONSE REGULATOR DOST"/>
    <property type="match status" value="1"/>
</dbReference>
<dbReference type="SUPFAM" id="SSF55781">
    <property type="entry name" value="GAF domain-like"/>
    <property type="match status" value="1"/>
</dbReference>
<sequence>MNSSSAWTRGAALTIDTSNLLTEEHRRERWLQAALEMTRLLLGDVDRREALRVVTGKLREVSGADYAAIVSDEPIYPEDTVVFEAVDGLGLEWYEGTPVPKQGLTAEVIRTGAKVVSQDITHEEGYDPPVQVAEALSALGLGMYLPLVAAGRMFGALIVGWRRGSPHERVAAEEAPLVEMFAGHAALALQQVQARLLVMEDRERIATDLHDSVIDRLFAIASHLYGVACKITRTDIQQQMHEAIDELDEATRQIRTAIFALRHESEAEARAMETPSGQILEEIDAARNTFGFTPRLVVHGPLDRPMPARVQRELVRAVREALANAAAHATPTTVEVNVDMTPRGVALVVTDDSHLMEHSTLHGALVRVHTRAASLGGACTVRPRRPTGTILEWRVPLAS</sequence>
<dbReference type="RefSeq" id="WP_192756065.1">
    <property type="nucleotide sequence ID" value="NZ_BAABJL010000082.1"/>
</dbReference>
<name>A0A927N6U7_9ACTN</name>
<dbReference type="InterPro" id="IPR003018">
    <property type="entry name" value="GAF"/>
</dbReference>
<dbReference type="Gene3D" id="3.30.565.10">
    <property type="entry name" value="Histidine kinase-like ATPase, C-terminal domain"/>
    <property type="match status" value="1"/>
</dbReference>
<dbReference type="Gene3D" id="3.30.450.40">
    <property type="match status" value="1"/>
</dbReference>
<dbReference type="InterPro" id="IPR050482">
    <property type="entry name" value="Sensor_HK_TwoCompSys"/>
</dbReference>
<dbReference type="AlphaFoldDB" id="A0A927N6U7"/>
<dbReference type="GO" id="GO:0016020">
    <property type="term" value="C:membrane"/>
    <property type="evidence" value="ECO:0007669"/>
    <property type="project" value="InterPro"/>
</dbReference>
<keyword evidence="1" id="KW-0808">Transferase</keyword>
<dbReference type="InterPro" id="IPR036890">
    <property type="entry name" value="HATPase_C_sf"/>
</dbReference>
<dbReference type="EMBL" id="JADBEM010000001">
    <property type="protein sequence ID" value="MBE1613149.1"/>
    <property type="molecule type" value="Genomic_DNA"/>
</dbReference>
<dbReference type="Pfam" id="PF07730">
    <property type="entry name" value="HisKA_3"/>
    <property type="match status" value="1"/>
</dbReference>
<dbReference type="GO" id="GO:0046983">
    <property type="term" value="F:protein dimerization activity"/>
    <property type="evidence" value="ECO:0007669"/>
    <property type="project" value="InterPro"/>
</dbReference>
<evidence type="ECO:0000259" key="4">
    <source>
        <dbReference type="SMART" id="SM00065"/>
    </source>
</evidence>
<protein>
    <submittedName>
        <fullName evidence="5">Signal transduction histidine kinase</fullName>
    </submittedName>
</protein>
<comment type="caution">
    <text evidence="5">The sequence shown here is derived from an EMBL/GenBank/DDBJ whole genome shotgun (WGS) entry which is preliminary data.</text>
</comment>
<dbReference type="PANTHER" id="PTHR24421">
    <property type="entry name" value="NITRATE/NITRITE SENSOR PROTEIN NARX-RELATED"/>
    <property type="match status" value="1"/>
</dbReference>
<evidence type="ECO:0000313" key="5">
    <source>
        <dbReference type="EMBL" id="MBE1613149.1"/>
    </source>
</evidence>
<dbReference type="InterPro" id="IPR029016">
    <property type="entry name" value="GAF-like_dom_sf"/>
</dbReference>
<evidence type="ECO:0000256" key="1">
    <source>
        <dbReference type="ARBA" id="ARBA00022679"/>
    </source>
</evidence>